<keyword evidence="3" id="KW-1185">Reference proteome</keyword>
<accession>A0ABU8E5M4</accession>
<protein>
    <submittedName>
        <fullName evidence="2">Uncharacterized protein</fullName>
    </submittedName>
</protein>
<dbReference type="Proteomes" id="UP001373496">
    <property type="component" value="Unassembled WGS sequence"/>
</dbReference>
<dbReference type="RefSeq" id="WP_225235971.1">
    <property type="nucleotide sequence ID" value="NZ_JBAPLV010000009.1"/>
</dbReference>
<dbReference type="EMBL" id="JBAPLV010000009">
    <property type="protein sequence ID" value="MEI4278892.1"/>
    <property type="molecule type" value="Genomic_DNA"/>
</dbReference>
<comment type="caution">
    <text evidence="2">The sequence shown here is derived from an EMBL/GenBank/DDBJ whole genome shotgun (WGS) entry which is preliminary data.</text>
</comment>
<organism evidence="2 3">
    <name type="scientific">Klenkia terrae</name>
    <dbReference type="NCBI Taxonomy" id="1052259"/>
    <lineage>
        <taxon>Bacteria</taxon>
        <taxon>Bacillati</taxon>
        <taxon>Actinomycetota</taxon>
        <taxon>Actinomycetes</taxon>
        <taxon>Geodermatophilales</taxon>
        <taxon>Geodermatophilaceae</taxon>
        <taxon>Klenkia</taxon>
    </lineage>
</organism>
<evidence type="ECO:0000256" key="1">
    <source>
        <dbReference type="SAM" id="MobiDB-lite"/>
    </source>
</evidence>
<name>A0ABU8E5M4_9ACTN</name>
<feature type="compositionally biased region" description="Pro residues" evidence="1">
    <location>
        <begin position="1"/>
        <end position="12"/>
    </location>
</feature>
<feature type="region of interest" description="Disordered" evidence="1">
    <location>
        <begin position="1"/>
        <end position="33"/>
    </location>
</feature>
<reference evidence="2 3" key="1">
    <citation type="submission" date="2024-03" db="EMBL/GenBank/DDBJ databases">
        <title>Draft genome sequence of Klenkia terrae.</title>
        <authorList>
            <person name="Duangmal K."/>
            <person name="Chantavorakit T."/>
        </authorList>
    </citation>
    <scope>NUCLEOTIDE SEQUENCE [LARGE SCALE GENOMIC DNA]</scope>
    <source>
        <strain evidence="2 3">JCM 17786</strain>
    </source>
</reference>
<gene>
    <name evidence="2" type="ORF">UXQ13_10480</name>
</gene>
<sequence>MSTPVAPQPGPARPGGWLRPDAAPAAPAPALDGGSALTAALRDLPVSGHAAVLADEHDRLHRLLATIDQL</sequence>
<proteinExistence type="predicted"/>
<evidence type="ECO:0000313" key="3">
    <source>
        <dbReference type="Proteomes" id="UP001373496"/>
    </source>
</evidence>
<evidence type="ECO:0000313" key="2">
    <source>
        <dbReference type="EMBL" id="MEI4278892.1"/>
    </source>
</evidence>